<evidence type="ECO:0000256" key="3">
    <source>
        <dbReference type="ARBA" id="ARBA00022670"/>
    </source>
</evidence>
<keyword evidence="5 7" id="KW-0378">Hydrolase</keyword>
<comment type="caution">
    <text evidence="8">The sequence shown here is derived from an EMBL/GenBank/DDBJ whole genome shotgun (WGS) entry which is preliminary data.</text>
</comment>
<dbReference type="GO" id="GO:0000324">
    <property type="term" value="C:fungal-type vacuole"/>
    <property type="evidence" value="ECO:0007669"/>
    <property type="project" value="TreeGrafter"/>
</dbReference>
<dbReference type="Pfam" id="PF00450">
    <property type="entry name" value="Peptidase_S10"/>
    <property type="match status" value="1"/>
</dbReference>
<gene>
    <name evidence="8" type="ORF">D9619_001242</name>
</gene>
<keyword evidence="6" id="KW-0325">Glycoprotein</keyword>
<dbReference type="EC" id="3.4.16.-" evidence="7"/>
<evidence type="ECO:0000313" key="9">
    <source>
        <dbReference type="Proteomes" id="UP000567179"/>
    </source>
</evidence>
<accession>A0A8H5BGB5</accession>
<dbReference type="InterPro" id="IPR001563">
    <property type="entry name" value="Peptidase_S10"/>
</dbReference>
<dbReference type="AlphaFoldDB" id="A0A8H5BGB5"/>
<comment type="similarity">
    <text evidence="1 7">Belongs to the peptidase S10 family.</text>
</comment>
<evidence type="ECO:0000256" key="4">
    <source>
        <dbReference type="ARBA" id="ARBA00022729"/>
    </source>
</evidence>
<name>A0A8H5BGB5_9AGAR</name>
<keyword evidence="2 7" id="KW-0121">Carboxypeptidase</keyword>
<keyword evidence="9" id="KW-1185">Reference proteome</keyword>
<dbReference type="PROSITE" id="PS00131">
    <property type="entry name" value="CARBOXYPEPT_SER_SER"/>
    <property type="match status" value="1"/>
</dbReference>
<evidence type="ECO:0000256" key="1">
    <source>
        <dbReference type="ARBA" id="ARBA00009431"/>
    </source>
</evidence>
<evidence type="ECO:0000313" key="8">
    <source>
        <dbReference type="EMBL" id="KAF5322865.1"/>
    </source>
</evidence>
<keyword evidence="3 7" id="KW-0645">Protease</keyword>
<evidence type="ECO:0000256" key="5">
    <source>
        <dbReference type="ARBA" id="ARBA00022801"/>
    </source>
</evidence>
<keyword evidence="4 7" id="KW-0732">Signal</keyword>
<dbReference type="PANTHER" id="PTHR11802">
    <property type="entry name" value="SERINE PROTEASE FAMILY S10 SERINE CARBOXYPEPTIDASE"/>
    <property type="match status" value="1"/>
</dbReference>
<reference evidence="8 9" key="1">
    <citation type="journal article" date="2020" name="ISME J.">
        <title>Uncovering the hidden diversity of litter-decomposition mechanisms in mushroom-forming fungi.</title>
        <authorList>
            <person name="Floudas D."/>
            <person name="Bentzer J."/>
            <person name="Ahren D."/>
            <person name="Johansson T."/>
            <person name="Persson P."/>
            <person name="Tunlid A."/>
        </authorList>
    </citation>
    <scope>NUCLEOTIDE SEQUENCE [LARGE SCALE GENOMIC DNA]</scope>
    <source>
        <strain evidence="8 9">CBS 101986</strain>
    </source>
</reference>
<dbReference type="EMBL" id="JAACJJ010000028">
    <property type="protein sequence ID" value="KAF5322865.1"/>
    <property type="molecule type" value="Genomic_DNA"/>
</dbReference>
<evidence type="ECO:0000256" key="7">
    <source>
        <dbReference type="RuleBase" id="RU361156"/>
    </source>
</evidence>
<evidence type="ECO:0000256" key="6">
    <source>
        <dbReference type="ARBA" id="ARBA00023180"/>
    </source>
</evidence>
<dbReference type="SUPFAM" id="SSF53474">
    <property type="entry name" value="alpha/beta-Hydrolases"/>
    <property type="match status" value="1"/>
</dbReference>
<dbReference type="GO" id="GO:0004185">
    <property type="term" value="F:serine-type carboxypeptidase activity"/>
    <property type="evidence" value="ECO:0007669"/>
    <property type="project" value="UniProtKB-UniRule"/>
</dbReference>
<sequence length="274" mass="30093">MFAFKAVVTLCLLLSQTAFATYAPTRQVPIVSPGRDGASTTGNYTSQPRIQSLHLSSIAADGYTNLAHPDFPGHRVRVKKSNFCDPTVNVYTGYLDVDAGAKHMFFYFFESRRDPAKDDVMMWINGGPGCSSSMGLLMELGPCSIDMSENPSNGTLWNPYSWNEEANIFFLDQPVGVGFSYADHGETIETTEDAAKNIHAFISIFFETFSQFSGRPLHLSGESYGGRYLPVFASEIYDQNQVALRQGRPTINLQSVLIGNGITDISTSHGIQVV</sequence>
<feature type="chain" id="PRO_5034371409" description="Carboxypeptidase" evidence="7">
    <location>
        <begin position="21"/>
        <end position="274"/>
    </location>
</feature>
<dbReference type="InterPro" id="IPR029058">
    <property type="entry name" value="AB_hydrolase_fold"/>
</dbReference>
<organism evidence="8 9">
    <name type="scientific">Psilocybe cf. subviscida</name>
    <dbReference type="NCBI Taxonomy" id="2480587"/>
    <lineage>
        <taxon>Eukaryota</taxon>
        <taxon>Fungi</taxon>
        <taxon>Dikarya</taxon>
        <taxon>Basidiomycota</taxon>
        <taxon>Agaricomycotina</taxon>
        <taxon>Agaricomycetes</taxon>
        <taxon>Agaricomycetidae</taxon>
        <taxon>Agaricales</taxon>
        <taxon>Agaricineae</taxon>
        <taxon>Strophariaceae</taxon>
        <taxon>Psilocybe</taxon>
    </lineage>
</organism>
<dbReference type="OrthoDB" id="443318at2759"/>
<dbReference type="Gene3D" id="3.40.50.1820">
    <property type="entry name" value="alpha/beta hydrolase"/>
    <property type="match status" value="1"/>
</dbReference>
<evidence type="ECO:0000256" key="2">
    <source>
        <dbReference type="ARBA" id="ARBA00022645"/>
    </source>
</evidence>
<dbReference type="PANTHER" id="PTHR11802:SF113">
    <property type="entry name" value="SERINE CARBOXYPEPTIDASE CTSA-4.1"/>
    <property type="match status" value="1"/>
</dbReference>
<dbReference type="InterPro" id="IPR018202">
    <property type="entry name" value="Ser_caboxypep_ser_AS"/>
</dbReference>
<feature type="signal peptide" evidence="7">
    <location>
        <begin position="1"/>
        <end position="20"/>
    </location>
</feature>
<dbReference type="Proteomes" id="UP000567179">
    <property type="component" value="Unassembled WGS sequence"/>
</dbReference>
<dbReference type="PRINTS" id="PR00724">
    <property type="entry name" value="CRBOXYPTASEC"/>
</dbReference>
<protein>
    <recommendedName>
        <fullName evidence="7">Carboxypeptidase</fullName>
        <ecNumber evidence="7">3.4.16.-</ecNumber>
    </recommendedName>
</protein>
<proteinExistence type="inferred from homology"/>
<dbReference type="GO" id="GO:0006508">
    <property type="term" value="P:proteolysis"/>
    <property type="evidence" value="ECO:0007669"/>
    <property type="project" value="UniProtKB-KW"/>
</dbReference>